<dbReference type="AlphaFoldDB" id="A0AAV0PKY5"/>
<comment type="caution">
    <text evidence="5">The sequence shown here is derived from an EMBL/GenBank/DDBJ whole genome shotgun (WGS) entry which is preliminary data.</text>
</comment>
<feature type="coiled-coil region" evidence="3">
    <location>
        <begin position="479"/>
        <end position="520"/>
    </location>
</feature>
<evidence type="ECO:0000313" key="6">
    <source>
        <dbReference type="Proteomes" id="UP001154282"/>
    </source>
</evidence>
<dbReference type="PANTHER" id="PTHR34224">
    <property type="entry name" value="INTERACTOR OF CONSTITUTIVE ACTIVE ROPS 2, CHLOROPLASTIC-RELATED"/>
    <property type="match status" value="1"/>
</dbReference>
<dbReference type="InterPro" id="IPR029688">
    <property type="entry name" value="ICR"/>
</dbReference>
<evidence type="ECO:0000256" key="3">
    <source>
        <dbReference type="SAM" id="Coils"/>
    </source>
</evidence>
<evidence type="ECO:0000313" key="5">
    <source>
        <dbReference type="EMBL" id="CAI0471535.1"/>
    </source>
</evidence>
<dbReference type="EMBL" id="CAMGYJ010000009">
    <property type="protein sequence ID" value="CAI0471535.1"/>
    <property type="molecule type" value="Genomic_DNA"/>
</dbReference>
<reference evidence="5" key="1">
    <citation type="submission" date="2022-08" db="EMBL/GenBank/DDBJ databases">
        <authorList>
            <person name="Gutierrez-Valencia J."/>
        </authorList>
    </citation>
    <scope>NUCLEOTIDE SEQUENCE</scope>
</reference>
<protein>
    <submittedName>
        <fullName evidence="5">Uncharacterized protein</fullName>
    </submittedName>
</protein>
<keyword evidence="6" id="KW-1185">Reference proteome</keyword>
<feature type="compositionally biased region" description="Basic and acidic residues" evidence="4">
    <location>
        <begin position="112"/>
        <end position="127"/>
    </location>
</feature>
<organism evidence="5 6">
    <name type="scientific">Linum tenue</name>
    <dbReference type="NCBI Taxonomy" id="586396"/>
    <lineage>
        <taxon>Eukaryota</taxon>
        <taxon>Viridiplantae</taxon>
        <taxon>Streptophyta</taxon>
        <taxon>Embryophyta</taxon>
        <taxon>Tracheophyta</taxon>
        <taxon>Spermatophyta</taxon>
        <taxon>Magnoliopsida</taxon>
        <taxon>eudicotyledons</taxon>
        <taxon>Gunneridae</taxon>
        <taxon>Pentapetalae</taxon>
        <taxon>rosids</taxon>
        <taxon>fabids</taxon>
        <taxon>Malpighiales</taxon>
        <taxon>Linaceae</taxon>
        <taxon>Linum</taxon>
    </lineage>
</organism>
<feature type="compositionally biased region" description="Low complexity" evidence="4">
    <location>
        <begin position="96"/>
        <end position="109"/>
    </location>
</feature>
<dbReference type="PANTHER" id="PTHR34224:SF4">
    <property type="entry name" value="INTERACTOR OF CONSTITUTIVE ACTIVE ROPS 2, CHLOROPLASTIC"/>
    <property type="match status" value="1"/>
</dbReference>
<evidence type="ECO:0000256" key="2">
    <source>
        <dbReference type="ARBA" id="ARBA00023054"/>
    </source>
</evidence>
<accession>A0AAV0PKY5</accession>
<sequence length="593" mass="66115">MQTPKANRAASLEVPQRRSPATSRTARQLKPSGADSDSVGSPNPATKTPKDRSPKVPERKSPRSPITEQKKRPTRVSELESQLSQLQDDLKKTKDQLNASESSKRQAQQEAEESKKQLMDMSSKVEECQQQLMELTSSDDTRVEELTKISHDRDRAWQSELEAVQRQHSMDSAALGTAMNEIQRLKNQLQIVAESEATQINHAESAHEELQRLRMELNETLSLVERMKSEMNDCRQSEAEAMEAAREAQQQLEAIALELEQSKAQAKSLEASGDSSATAMEVTVDQDATNQLKGEVKSLKYEVGQLKAALEASEARYQVEYIQSTLEIRSAYEQAEKTKQESVERETELEAELGKAKANIDKLKATLMDKETELLNISNKNEGLRSKMEEENQSSEKESELAMHLKKLEHDFTLLKAALLEKETQVKGLAEKNDMLKIEIERGEAERSRANDEAAAIADTAKAGEREALMKLGSVTEEADKSSRRVARVTEQLDAAQAANTEMEAELRRLKVQADQWRKAAEAAASMLSSTGNNNNGKFVERTGSLDNGMNNYNTIAGTMGSPFSEDMDDESPKKKNGNVLKKFGVLWKKGQK</sequence>
<comment type="similarity">
    <text evidence="1">Belongs to the ICR family.</text>
</comment>
<gene>
    <name evidence="5" type="ORF">LITE_LOCUS38940</name>
</gene>
<evidence type="ECO:0000256" key="4">
    <source>
        <dbReference type="SAM" id="MobiDB-lite"/>
    </source>
</evidence>
<evidence type="ECO:0000256" key="1">
    <source>
        <dbReference type="ARBA" id="ARBA00009778"/>
    </source>
</evidence>
<feature type="compositionally biased region" description="Basic and acidic residues" evidence="4">
    <location>
        <begin position="68"/>
        <end position="78"/>
    </location>
</feature>
<proteinExistence type="inferred from homology"/>
<dbReference type="Proteomes" id="UP001154282">
    <property type="component" value="Unassembled WGS sequence"/>
</dbReference>
<feature type="coiled-coil region" evidence="3">
    <location>
        <begin position="296"/>
        <end position="394"/>
    </location>
</feature>
<feature type="coiled-coil region" evidence="3">
    <location>
        <begin position="419"/>
        <end position="453"/>
    </location>
</feature>
<feature type="region of interest" description="Disordered" evidence="4">
    <location>
        <begin position="1"/>
        <end position="128"/>
    </location>
</feature>
<feature type="coiled-coil region" evidence="3">
    <location>
        <begin position="175"/>
        <end position="272"/>
    </location>
</feature>
<name>A0AAV0PKY5_9ROSI</name>
<feature type="compositionally biased region" description="Basic and acidic residues" evidence="4">
    <location>
        <begin position="48"/>
        <end position="61"/>
    </location>
</feature>
<keyword evidence="2 3" id="KW-0175">Coiled coil</keyword>